<dbReference type="InterPro" id="IPR003661">
    <property type="entry name" value="HisK_dim/P_dom"/>
</dbReference>
<dbReference type="SMART" id="SM00448">
    <property type="entry name" value="REC"/>
    <property type="match status" value="1"/>
</dbReference>
<dbReference type="GO" id="GO:0007234">
    <property type="term" value="P:osmosensory signaling via phosphorelay pathway"/>
    <property type="evidence" value="ECO:0007669"/>
    <property type="project" value="TreeGrafter"/>
</dbReference>
<dbReference type="Gene3D" id="1.10.287.130">
    <property type="match status" value="1"/>
</dbReference>
<dbReference type="Pfam" id="PF00072">
    <property type="entry name" value="Response_reg"/>
    <property type="match status" value="1"/>
</dbReference>
<dbReference type="SUPFAM" id="SSF55874">
    <property type="entry name" value="ATPase domain of HSP90 chaperone/DNA topoisomerase II/histidine kinase"/>
    <property type="match status" value="1"/>
</dbReference>
<feature type="domain" description="Response regulatory" evidence="9">
    <location>
        <begin position="1"/>
        <end position="110"/>
    </location>
</feature>
<sequence>MDAELVRAKLASEEISCTITVAPDGKQFARVLEESADCFDLILADMSIPGYDGVAALKLALEQCPDTPFIVISGTVGEERAVETLRKGATDFILKGNMGRLGSAIRRALKEAEEHCNRQRAEESLRRLNAELEQRVQERTAQLEATNQELQAFNFSVSHDLRAPLTIIDGFSKAILEDFGTDLPSEALDYLQRIQKAGQRMTRLIDALLNLSRLGREPITPEQTDLSAIAGTIEQELRYIHPDRTGVTIRITDGITVRGDRRLLRSVVENLLSNAWKYTARREQAEIEFGVMKQGEKPVYFVRDNGAGFDMRYAGQLFTPFQRMHRSEEFEGNGIGLATVQRIVHRHGGRIWAEAEEGKGATFFFTLG</sequence>
<dbReference type="FunFam" id="3.30.565.10:FF:000006">
    <property type="entry name" value="Sensor histidine kinase WalK"/>
    <property type="match status" value="1"/>
</dbReference>
<dbReference type="GO" id="GO:0000155">
    <property type="term" value="F:phosphorelay sensor kinase activity"/>
    <property type="evidence" value="ECO:0007669"/>
    <property type="project" value="InterPro"/>
</dbReference>
<dbReference type="PROSITE" id="PS50110">
    <property type="entry name" value="RESPONSE_REGULATORY"/>
    <property type="match status" value="1"/>
</dbReference>
<dbReference type="SUPFAM" id="SSF47384">
    <property type="entry name" value="Homodimeric domain of signal transducing histidine kinase"/>
    <property type="match status" value="1"/>
</dbReference>
<protein>
    <recommendedName>
        <fullName evidence="2">histidine kinase</fullName>
        <ecNumber evidence="2">2.7.13.3</ecNumber>
    </recommendedName>
</protein>
<evidence type="ECO:0000313" key="11">
    <source>
        <dbReference type="Proteomes" id="UP000007073"/>
    </source>
</evidence>
<gene>
    <name evidence="10" type="ordered locus">Gmet_0875</name>
</gene>
<proteinExistence type="predicted"/>
<name>Q39XA7_GEOMG</name>
<dbReference type="Pfam" id="PF00512">
    <property type="entry name" value="HisKA"/>
    <property type="match status" value="1"/>
</dbReference>
<keyword evidence="3 6" id="KW-0597">Phosphoprotein</keyword>
<dbReference type="Gene3D" id="3.30.565.10">
    <property type="entry name" value="Histidine kinase-like ATPase, C-terminal domain"/>
    <property type="match status" value="1"/>
</dbReference>
<dbReference type="CDD" id="cd00082">
    <property type="entry name" value="HisKA"/>
    <property type="match status" value="1"/>
</dbReference>
<dbReference type="GO" id="GO:0030295">
    <property type="term" value="F:protein kinase activator activity"/>
    <property type="evidence" value="ECO:0007669"/>
    <property type="project" value="TreeGrafter"/>
</dbReference>
<organism evidence="10 11">
    <name type="scientific">Geobacter metallireducens (strain ATCC 53774 / DSM 7210 / GS-15)</name>
    <dbReference type="NCBI Taxonomy" id="269799"/>
    <lineage>
        <taxon>Bacteria</taxon>
        <taxon>Pseudomonadati</taxon>
        <taxon>Thermodesulfobacteriota</taxon>
        <taxon>Desulfuromonadia</taxon>
        <taxon>Geobacterales</taxon>
        <taxon>Geobacteraceae</taxon>
        <taxon>Geobacter</taxon>
    </lineage>
</organism>
<dbReference type="SUPFAM" id="SSF52172">
    <property type="entry name" value="CheY-like"/>
    <property type="match status" value="1"/>
</dbReference>
<dbReference type="InterPro" id="IPR011006">
    <property type="entry name" value="CheY-like_superfamily"/>
</dbReference>
<dbReference type="AlphaFoldDB" id="Q39XA7"/>
<evidence type="ECO:0000259" key="8">
    <source>
        <dbReference type="PROSITE" id="PS50109"/>
    </source>
</evidence>
<evidence type="ECO:0000256" key="7">
    <source>
        <dbReference type="SAM" id="Coils"/>
    </source>
</evidence>
<dbReference type="EMBL" id="CP000148">
    <property type="protein sequence ID" value="ABB31117.1"/>
    <property type="molecule type" value="Genomic_DNA"/>
</dbReference>
<dbReference type="FunFam" id="1.10.287.130:FF:000070">
    <property type="entry name" value="Histidine kinase sensor protein"/>
    <property type="match status" value="1"/>
</dbReference>
<dbReference type="eggNOG" id="COG4251">
    <property type="taxonomic scope" value="Bacteria"/>
</dbReference>
<evidence type="ECO:0000256" key="6">
    <source>
        <dbReference type="PROSITE-ProRule" id="PRU00169"/>
    </source>
</evidence>
<dbReference type="InterPro" id="IPR050351">
    <property type="entry name" value="BphY/WalK/GraS-like"/>
</dbReference>
<reference evidence="10 11" key="2">
    <citation type="journal article" date="2009" name="BMC Microbiol.">
        <title>The genome sequence of Geobacter metallireducens: features of metabolism, physiology and regulation common and dissimilar to Geobacter sulfurreducens.</title>
        <authorList>
            <person name="Aklujkar M."/>
            <person name="Krushkal J."/>
            <person name="DiBartolo G."/>
            <person name="Lapidus A."/>
            <person name="Land M.L."/>
            <person name="Lovley D.R."/>
        </authorList>
    </citation>
    <scope>NUCLEOTIDE SEQUENCE [LARGE SCALE GENOMIC DNA]</scope>
    <source>
        <strain evidence="11">ATCC 53774 / DSM 7210 / GS-15</strain>
    </source>
</reference>
<keyword evidence="7" id="KW-0175">Coiled coil</keyword>
<dbReference type="InterPro" id="IPR036890">
    <property type="entry name" value="HATPase_C_sf"/>
</dbReference>
<reference evidence="10 11" key="1">
    <citation type="submission" date="2005-10" db="EMBL/GenBank/DDBJ databases">
        <title>Complete sequence of Geobacter metallireducens GS-15.</title>
        <authorList>
            <consortium name="US DOE Joint Genome Institute"/>
            <person name="Copeland A."/>
            <person name="Lucas S."/>
            <person name="Lapidus A."/>
            <person name="Barry K."/>
            <person name="Detter J.C."/>
            <person name="Glavina T."/>
            <person name="Hammon N."/>
            <person name="Israni S."/>
            <person name="Pitluck S."/>
            <person name="Di Bartolo G."/>
            <person name="Chain P."/>
            <person name="Schmutz J."/>
            <person name="Larimer F."/>
            <person name="Land M."/>
            <person name="Kyrpides N."/>
            <person name="Ivanova N."/>
            <person name="Richardson P."/>
        </authorList>
    </citation>
    <scope>NUCLEOTIDE SEQUENCE [LARGE SCALE GENOMIC DNA]</scope>
    <source>
        <strain evidence="11">ATCC 53774 / DSM 7210 / GS-15</strain>
    </source>
</reference>
<accession>Q39XA7</accession>
<dbReference type="PANTHER" id="PTHR42878">
    <property type="entry name" value="TWO-COMPONENT HISTIDINE KINASE"/>
    <property type="match status" value="1"/>
</dbReference>
<keyword evidence="11" id="KW-1185">Reference proteome</keyword>
<evidence type="ECO:0000313" key="10">
    <source>
        <dbReference type="EMBL" id="ABB31117.1"/>
    </source>
</evidence>
<feature type="coiled-coil region" evidence="7">
    <location>
        <begin position="111"/>
        <end position="149"/>
    </location>
</feature>
<dbReference type="SMART" id="SM00387">
    <property type="entry name" value="HATPase_c"/>
    <property type="match status" value="1"/>
</dbReference>
<dbReference type="InterPro" id="IPR036097">
    <property type="entry name" value="HisK_dim/P_sf"/>
</dbReference>
<dbReference type="Proteomes" id="UP000007073">
    <property type="component" value="Chromosome"/>
</dbReference>
<dbReference type="HOGENOM" id="CLU_000445_114_72_7"/>
<comment type="catalytic activity">
    <reaction evidence="1">
        <text>ATP + protein L-histidine = ADP + protein N-phospho-L-histidine.</text>
        <dbReference type="EC" id="2.7.13.3"/>
    </reaction>
</comment>
<feature type="domain" description="Histidine kinase" evidence="8">
    <location>
        <begin position="156"/>
        <end position="368"/>
    </location>
</feature>
<dbReference type="CDD" id="cd00156">
    <property type="entry name" value="REC"/>
    <property type="match status" value="1"/>
</dbReference>
<evidence type="ECO:0000256" key="1">
    <source>
        <dbReference type="ARBA" id="ARBA00000085"/>
    </source>
</evidence>
<dbReference type="KEGG" id="gme:Gmet_0875"/>
<dbReference type="Pfam" id="PF02518">
    <property type="entry name" value="HATPase_c"/>
    <property type="match status" value="1"/>
</dbReference>
<dbReference type="InterPro" id="IPR005467">
    <property type="entry name" value="His_kinase_dom"/>
</dbReference>
<evidence type="ECO:0000259" key="9">
    <source>
        <dbReference type="PROSITE" id="PS50110"/>
    </source>
</evidence>
<dbReference type="InterPro" id="IPR003594">
    <property type="entry name" value="HATPase_dom"/>
</dbReference>
<dbReference type="PROSITE" id="PS50109">
    <property type="entry name" value="HIS_KIN"/>
    <property type="match status" value="1"/>
</dbReference>
<dbReference type="eggNOG" id="COG2204">
    <property type="taxonomic scope" value="Bacteria"/>
</dbReference>
<evidence type="ECO:0000256" key="5">
    <source>
        <dbReference type="ARBA" id="ARBA00022777"/>
    </source>
</evidence>
<keyword evidence="5 10" id="KW-0418">Kinase</keyword>
<evidence type="ECO:0000256" key="2">
    <source>
        <dbReference type="ARBA" id="ARBA00012438"/>
    </source>
</evidence>
<dbReference type="Gene3D" id="3.40.50.2300">
    <property type="match status" value="1"/>
</dbReference>
<dbReference type="SMART" id="SM00388">
    <property type="entry name" value="HisKA"/>
    <property type="match status" value="1"/>
</dbReference>
<evidence type="ECO:0000256" key="4">
    <source>
        <dbReference type="ARBA" id="ARBA00022679"/>
    </source>
</evidence>
<dbReference type="EC" id="2.7.13.3" evidence="2"/>
<keyword evidence="4" id="KW-0808">Transferase</keyword>
<dbReference type="PRINTS" id="PR00344">
    <property type="entry name" value="BCTRLSENSOR"/>
</dbReference>
<dbReference type="PANTHER" id="PTHR42878:SF15">
    <property type="entry name" value="BACTERIOPHYTOCHROME"/>
    <property type="match status" value="1"/>
</dbReference>
<dbReference type="InterPro" id="IPR004358">
    <property type="entry name" value="Sig_transdc_His_kin-like_C"/>
</dbReference>
<feature type="modified residue" description="4-aspartylphosphate" evidence="6">
    <location>
        <position position="45"/>
    </location>
</feature>
<dbReference type="InterPro" id="IPR001789">
    <property type="entry name" value="Sig_transdc_resp-reg_receiver"/>
</dbReference>
<dbReference type="GO" id="GO:0000156">
    <property type="term" value="F:phosphorelay response regulator activity"/>
    <property type="evidence" value="ECO:0007669"/>
    <property type="project" value="TreeGrafter"/>
</dbReference>
<dbReference type="STRING" id="269799.Gmet_0875"/>
<evidence type="ECO:0000256" key="3">
    <source>
        <dbReference type="ARBA" id="ARBA00022553"/>
    </source>
</evidence>